<proteinExistence type="predicted"/>
<protein>
    <recommendedName>
        <fullName evidence="4">Rod shape-determining protein MreD</fullName>
    </recommendedName>
</protein>
<feature type="transmembrane region" description="Helical" evidence="1">
    <location>
        <begin position="45"/>
        <end position="68"/>
    </location>
</feature>
<reference evidence="3" key="1">
    <citation type="submission" date="2016-10" db="EMBL/GenBank/DDBJ databases">
        <authorList>
            <person name="Varghese N."/>
            <person name="Submissions S."/>
        </authorList>
    </citation>
    <scope>NUCLEOTIDE SEQUENCE [LARGE SCALE GENOMIC DNA]</scope>
    <source>
        <strain evidence="3">DSM 5918</strain>
    </source>
</reference>
<feature type="transmembrane region" description="Helical" evidence="1">
    <location>
        <begin position="105"/>
        <end position="128"/>
    </location>
</feature>
<sequence length="168" mass="19040">MRLSAAHPSTSKKGQIPAIIWWTDFLIIALWAQELSGGLDFLSPGVLICLQTGQWWTALWMGALWVLVQEGGGNLVFGVSILFYSGMLVFFLLSKWLLEPENPLFIILFSLLLACWSWVVLSGAISFQELPARPYSPWSWIARQWAAYVFFWGTALLIYRRGGRNGRV</sequence>
<keyword evidence="1" id="KW-0812">Transmembrane</keyword>
<evidence type="ECO:0000313" key="3">
    <source>
        <dbReference type="Proteomes" id="UP000198635"/>
    </source>
</evidence>
<feature type="transmembrane region" description="Helical" evidence="1">
    <location>
        <begin position="140"/>
        <end position="159"/>
    </location>
</feature>
<accession>A0A1I3NMV6</accession>
<dbReference type="EMBL" id="FORX01000001">
    <property type="protein sequence ID" value="SFJ10106.1"/>
    <property type="molecule type" value="Genomic_DNA"/>
</dbReference>
<gene>
    <name evidence="2" type="ORF">SAMN04488082_101322</name>
</gene>
<keyword evidence="3" id="KW-1185">Reference proteome</keyword>
<dbReference type="AlphaFoldDB" id="A0A1I3NMV6"/>
<dbReference type="OrthoDB" id="5470719at2"/>
<evidence type="ECO:0000313" key="2">
    <source>
        <dbReference type="EMBL" id="SFJ10106.1"/>
    </source>
</evidence>
<evidence type="ECO:0000256" key="1">
    <source>
        <dbReference type="SAM" id="Phobius"/>
    </source>
</evidence>
<evidence type="ECO:0008006" key="4">
    <source>
        <dbReference type="Google" id="ProtNLM"/>
    </source>
</evidence>
<dbReference type="RefSeq" id="WP_092372384.1">
    <property type="nucleotide sequence ID" value="NZ_FORX01000001.1"/>
</dbReference>
<organism evidence="2 3">
    <name type="scientific">Desulfomicrobium apsheronum</name>
    <dbReference type="NCBI Taxonomy" id="52560"/>
    <lineage>
        <taxon>Bacteria</taxon>
        <taxon>Pseudomonadati</taxon>
        <taxon>Thermodesulfobacteriota</taxon>
        <taxon>Desulfovibrionia</taxon>
        <taxon>Desulfovibrionales</taxon>
        <taxon>Desulfomicrobiaceae</taxon>
        <taxon>Desulfomicrobium</taxon>
    </lineage>
</organism>
<keyword evidence="1" id="KW-0472">Membrane</keyword>
<feature type="transmembrane region" description="Helical" evidence="1">
    <location>
        <begin position="74"/>
        <end position="93"/>
    </location>
</feature>
<keyword evidence="1" id="KW-1133">Transmembrane helix</keyword>
<feature type="transmembrane region" description="Helical" evidence="1">
    <location>
        <begin position="15"/>
        <end position="33"/>
    </location>
</feature>
<dbReference type="STRING" id="52560.SAMN04488082_101322"/>
<dbReference type="Proteomes" id="UP000198635">
    <property type="component" value="Unassembled WGS sequence"/>
</dbReference>
<name>A0A1I3NMV6_9BACT</name>